<dbReference type="RefSeq" id="WP_000958230.1">
    <property type="nucleotide sequence ID" value="NZ_CAAKHA010000028.1"/>
</dbReference>
<gene>
    <name evidence="2" type="ORF">ATN07_29015</name>
    <name evidence="3" type="ORF">BTAR23_AR23_05829</name>
</gene>
<proteinExistence type="predicted"/>
<dbReference type="AlphaFoldDB" id="A0A1L2Z0E2"/>
<keyword evidence="1" id="KW-1133">Transmembrane helix</keyword>
<accession>A0A1L2Z0E2</accession>
<evidence type="ECO:0000313" key="2">
    <source>
        <dbReference type="EMBL" id="APF32550.1"/>
    </source>
</evidence>
<name>A0A1L2Z0E2_BACTI</name>
<dbReference type="EMBL" id="CAAKHA010000028">
    <property type="protein sequence ID" value="VIJ07730.1"/>
    <property type="molecule type" value="Genomic_DNA"/>
</dbReference>
<feature type="transmembrane region" description="Helical" evidence="1">
    <location>
        <begin position="41"/>
        <end position="61"/>
    </location>
</feature>
<keyword evidence="1" id="KW-0472">Membrane</keyword>
<keyword evidence="2" id="KW-0614">Plasmid</keyword>
<evidence type="ECO:0000313" key="3">
    <source>
        <dbReference type="EMBL" id="VIJ07730.1"/>
    </source>
</evidence>
<dbReference type="EMBL" id="CP013276">
    <property type="protein sequence ID" value="APF32550.1"/>
    <property type="molecule type" value="Genomic_DNA"/>
</dbReference>
<keyword evidence="1" id="KW-0812">Transmembrane</keyword>
<protein>
    <submittedName>
        <fullName evidence="2">Uncharacterized protein</fullName>
    </submittedName>
</protein>
<reference evidence="3 4" key="2">
    <citation type="submission" date="2019-04" db="EMBL/GenBank/DDBJ databases">
        <authorList>
            <person name="Patino-Navarrete R."/>
            <person name="Patino Navarrete R."/>
        </authorList>
    </citation>
    <scope>NUCLEOTIDE SEQUENCE [LARGE SCALE GENOMIC DNA]</scope>
    <source>
        <strain evidence="3">Bacillus thuringiensis strain AR23</strain>
    </source>
</reference>
<geneLocation type="plasmid" evidence="2">
    <name>pAM65-52-1-360K</name>
</geneLocation>
<reference evidence="2" key="1">
    <citation type="journal article" date="2017" name="Res. Microbiol.">
        <title>Comparative genomics of extrachromosomal elements in Bacillus thuringiensis subsp. israelensis.</title>
        <authorList>
            <person name="Bolotin A."/>
            <person name="Gillis A."/>
            <person name="Sanchis V."/>
            <person name="Nielsen-LeRoux C."/>
            <person name="Mahillon J."/>
            <person name="Lereclus D."/>
            <person name="Sorokin A."/>
        </authorList>
    </citation>
    <scope>NUCLEOTIDE SEQUENCE</scope>
    <source>
        <strain evidence="2">AM65-52</strain>
        <plasmid evidence="2">pAM65-52-1-360K</plasmid>
    </source>
</reference>
<sequence length="64" mass="6878">MLTTFISLGALGVTTIGGALLEKHLVKNDHVAAAKLLSDGIYYGMRIGGVCFIGYVFIQIVEMF</sequence>
<evidence type="ECO:0000256" key="1">
    <source>
        <dbReference type="SAM" id="Phobius"/>
    </source>
</evidence>
<dbReference type="Proteomes" id="UP000508034">
    <property type="component" value="Unassembled WGS sequence"/>
</dbReference>
<organism evidence="2">
    <name type="scientific">Bacillus thuringiensis subsp. israelensis</name>
    <dbReference type="NCBI Taxonomy" id="1430"/>
    <lineage>
        <taxon>Bacteria</taxon>
        <taxon>Bacillati</taxon>
        <taxon>Bacillota</taxon>
        <taxon>Bacilli</taxon>
        <taxon>Bacillales</taxon>
        <taxon>Bacillaceae</taxon>
        <taxon>Bacillus</taxon>
        <taxon>Bacillus cereus group</taxon>
    </lineage>
</organism>
<evidence type="ECO:0000313" key="4">
    <source>
        <dbReference type="Proteomes" id="UP000508034"/>
    </source>
</evidence>